<dbReference type="InterPro" id="IPR036882">
    <property type="entry name" value="Alba-like_dom_sf"/>
</dbReference>
<dbReference type="Proteomes" id="UP000071118">
    <property type="component" value="Chromosome 6"/>
</dbReference>
<reference evidence="4" key="2">
    <citation type="submission" date="2014-05" db="EMBL/GenBank/DDBJ databases">
        <authorList>
            <person name="Aslett M.A."/>
            <person name="De Silva N."/>
        </authorList>
    </citation>
    <scope>NUCLEOTIDE SEQUENCE</scope>
    <source>
        <strain evidence="4">AS</strain>
    </source>
</reference>
<dbReference type="OrthoDB" id="373931at2759"/>
<dbReference type="RefSeq" id="XP_016653390.1">
    <property type="nucleotide sequence ID" value="XM_016797434.1"/>
</dbReference>
<evidence type="ECO:0000313" key="5">
    <source>
        <dbReference type="Proteomes" id="UP000071118"/>
    </source>
</evidence>
<feature type="domain" description="DNA/RNA-binding protein Alba-like" evidence="2">
    <location>
        <begin position="15"/>
        <end position="69"/>
    </location>
</feature>
<dbReference type="KEGG" id="pcb:PCHAS_0603600"/>
<dbReference type="GeneID" id="27794648"/>
<evidence type="ECO:0000313" key="6">
    <source>
        <dbReference type="Proteomes" id="UP000507163"/>
    </source>
</evidence>
<dbReference type="Proteomes" id="UP000507163">
    <property type="component" value="Chromosome 6"/>
</dbReference>
<dbReference type="AlphaFoldDB" id="A0A077TII2"/>
<name>A0A077TII2_PLACU</name>
<keyword evidence="5" id="KW-1185">Reference proteome</keyword>
<gene>
    <name evidence="3" type="ORF">PCHAJ_000092600</name>
    <name evidence="4" type="ORF">PCHAS_0603600</name>
</gene>
<reference evidence="4 5" key="1">
    <citation type="journal article" date="2014" name="BMC Biol.">
        <title>A comprehensive evaluation of rodent malaria parasite genomes and gene expression.</title>
        <authorList>
            <person name="Otto T.D."/>
            <person name="Bohme U."/>
            <person name="Jackson A.P."/>
            <person name="Hunt M."/>
            <person name="Franke-Fayard B."/>
            <person name="Hoeijmakers W.A."/>
            <person name="Religa A.A."/>
            <person name="Robertson L."/>
            <person name="Sanders M."/>
            <person name="Ogun S.A."/>
            <person name="Cunningham D."/>
            <person name="Erhart A."/>
            <person name="Billker O."/>
            <person name="Khan S.M."/>
            <person name="Stunnenberg H.G."/>
            <person name="Langhorne J."/>
            <person name="Holder A.A."/>
            <person name="Waters A.P."/>
            <person name="Newbold C.I."/>
            <person name="Pain A."/>
            <person name="Berriman M."/>
            <person name="Janse C.J."/>
        </authorList>
    </citation>
    <scope>NUCLEOTIDE SEQUENCE [LARGE SCALE GENOMIC DNA]</scope>
    <source>
        <strain evidence="4 5">AS</strain>
    </source>
</reference>
<evidence type="ECO:0000256" key="1">
    <source>
        <dbReference type="ARBA" id="ARBA00022884"/>
    </source>
</evidence>
<sequence length="90" mass="10269">MNQKASYKLLLDTKPSKIQKHVNDCLEKMKTGEVEIIARNYAIPKAFSVLEVLKTNVPNLNHSIKYNNLEATGPDRRQLLEINISVSFKN</sequence>
<dbReference type="EMBL" id="LK022883">
    <property type="protein sequence ID" value="VTZ67631.1"/>
    <property type="molecule type" value="Genomic_DNA"/>
</dbReference>
<dbReference type="Pfam" id="PF01918">
    <property type="entry name" value="Alba"/>
    <property type="match status" value="1"/>
</dbReference>
<protein>
    <submittedName>
        <fullName evidence="4">DNA/RNA-binding protein, putative</fullName>
    </submittedName>
</protein>
<organism evidence="4 5">
    <name type="scientific">Plasmodium chabaudi chabaudi</name>
    <dbReference type="NCBI Taxonomy" id="31271"/>
    <lineage>
        <taxon>Eukaryota</taxon>
        <taxon>Sar</taxon>
        <taxon>Alveolata</taxon>
        <taxon>Apicomplexa</taxon>
        <taxon>Aconoidasida</taxon>
        <taxon>Haemosporida</taxon>
        <taxon>Plasmodiidae</taxon>
        <taxon>Plasmodium</taxon>
        <taxon>Plasmodium (Vinckeia)</taxon>
    </lineage>
</organism>
<keyword evidence="1" id="KW-0694">RNA-binding</keyword>
<dbReference type="EMBL" id="LT608172">
    <property type="protein sequence ID" value="SCM19588.1"/>
    <property type="molecule type" value="Genomic_DNA"/>
</dbReference>
<dbReference type="GO" id="GO:0003723">
    <property type="term" value="F:RNA binding"/>
    <property type="evidence" value="ECO:0007669"/>
    <property type="project" value="UniProtKB-KW"/>
</dbReference>
<evidence type="ECO:0000259" key="2">
    <source>
        <dbReference type="Pfam" id="PF01918"/>
    </source>
</evidence>
<proteinExistence type="predicted"/>
<evidence type="ECO:0000313" key="4">
    <source>
        <dbReference type="EMBL" id="VTZ67631.1"/>
    </source>
</evidence>
<reference evidence="4" key="3">
    <citation type="submission" date="2019-05" db="EMBL/GenBank/DDBJ databases">
        <authorList>
            <consortium name="Pathogen Informatics"/>
        </authorList>
    </citation>
    <scope>NUCLEOTIDE SEQUENCE</scope>
    <source>
        <strain evidence="3 6">AJ</strain>
        <strain evidence="4">AS</strain>
    </source>
</reference>
<evidence type="ECO:0000313" key="3">
    <source>
        <dbReference type="EMBL" id="SCM19588.1"/>
    </source>
</evidence>
<dbReference type="SUPFAM" id="SSF82704">
    <property type="entry name" value="AlbA-like"/>
    <property type="match status" value="1"/>
</dbReference>
<dbReference type="VEuPathDB" id="PlasmoDB:PCHAS_0603600"/>
<accession>A0A077TII2</accession>
<dbReference type="InterPro" id="IPR002775">
    <property type="entry name" value="DNA/RNA-bd_Alba-like"/>
</dbReference>